<dbReference type="InterPro" id="IPR053855">
    <property type="entry name" value="DUF6931"/>
</dbReference>
<evidence type="ECO:0000313" key="2">
    <source>
        <dbReference type="Proteomes" id="UP001203338"/>
    </source>
</evidence>
<accession>A0ABT0PD73</accession>
<evidence type="ECO:0000313" key="1">
    <source>
        <dbReference type="EMBL" id="MCL6269322.1"/>
    </source>
</evidence>
<organism evidence="1 2">
    <name type="scientific">Parendozoicomonas callyspongiae</name>
    <dbReference type="NCBI Taxonomy" id="2942213"/>
    <lineage>
        <taxon>Bacteria</taxon>
        <taxon>Pseudomonadati</taxon>
        <taxon>Pseudomonadota</taxon>
        <taxon>Gammaproteobacteria</taxon>
        <taxon>Oceanospirillales</taxon>
        <taxon>Endozoicomonadaceae</taxon>
        <taxon>Parendozoicomonas</taxon>
    </lineage>
</organism>
<gene>
    <name evidence="1" type="ORF">M3P05_05105</name>
</gene>
<name>A0ABT0PD73_9GAMM</name>
<reference evidence="1 2" key="1">
    <citation type="submission" date="2022-05" db="EMBL/GenBank/DDBJ databases">
        <authorList>
            <person name="Park J.-S."/>
        </authorList>
    </citation>
    <scope>NUCLEOTIDE SEQUENCE [LARGE SCALE GENOMIC DNA]</scope>
    <source>
        <strain evidence="1 2">2012CJ34-2</strain>
    </source>
</reference>
<sequence length="208" mass="23117">MSKLVKIEASKACQITTHYELGEDIESLLTPELTPEGYIQVLLNQKQYYECVRFLAHALPKREGVWWACLATRFTHTPDTPPLNQQTLKVTESWVRQPTEELRRNAETLANKGKFKTPDSWAAMAAFWSVGNMLDNNEQTMTAPPFLYAQAISGSVGMAAAADSEDEIQERYLRFISQGLDLASGGKGMIHKEPAILLTTAQDAAPVS</sequence>
<dbReference type="Proteomes" id="UP001203338">
    <property type="component" value="Unassembled WGS sequence"/>
</dbReference>
<protein>
    <recommendedName>
        <fullName evidence="3">Twin-arginine translocation pathway signal</fullName>
    </recommendedName>
</protein>
<keyword evidence="2" id="KW-1185">Reference proteome</keyword>
<comment type="caution">
    <text evidence="1">The sequence shown here is derived from an EMBL/GenBank/DDBJ whole genome shotgun (WGS) entry which is preliminary data.</text>
</comment>
<evidence type="ECO:0008006" key="3">
    <source>
        <dbReference type="Google" id="ProtNLM"/>
    </source>
</evidence>
<dbReference type="EMBL" id="JAMFLX010000005">
    <property type="protein sequence ID" value="MCL6269322.1"/>
    <property type="molecule type" value="Genomic_DNA"/>
</dbReference>
<dbReference type="Pfam" id="PF22011">
    <property type="entry name" value="DUF6931"/>
    <property type="match status" value="1"/>
</dbReference>
<dbReference type="RefSeq" id="WP_249698302.1">
    <property type="nucleotide sequence ID" value="NZ_JAMFLX010000005.1"/>
</dbReference>
<proteinExistence type="predicted"/>